<keyword evidence="3" id="KW-1185">Reference proteome</keyword>
<feature type="compositionally biased region" description="Acidic residues" evidence="1">
    <location>
        <begin position="1"/>
        <end position="10"/>
    </location>
</feature>
<feature type="region of interest" description="Disordered" evidence="1">
    <location>
        <begin position="1"/>
        <end position="21"/>
    </location>
</feature>
<evidence type="ECO:0000256" key="1">
    <source>
        <dbReference type="SAM" id="MobiDB-lite"/>
    </source>
</evidence>
<accession>A0ABS4W6G1</accession>
<evidence type="ECO:0008006" key="4">
    <source>
        <dbReference type="Google" id="ProtNLM"/>
    </source>
</evidence>
<evidence type="ECO:0000313" key="3">
    <source>
        <dbReference type="Proteomes" id="UP001519295"/>
    </source>
</evidence>
<proteinExistence type="predicted"/>
<gene>
    <name evidence="2" type="ORF">JOF36_007286</name>
</gene>
<sequence>MLQDVLDDPDWANTLSPADRRGLSPLFWTHVLPYGQVHLDMTARLRLRT</sequence>
<comment type="caution">
    <text evidence="2">The sequence shown here is derived from an EMBL/GenBank/DDBJ whole genome shotgun (WGS) entry which is preliminary data.</text>
</comment>
<reference evidence="2 3" key="1">
    <citation type="submission" date="2021-03" db="EMBL/GenBank/DDBJ databases">
        <title>Sequencing the genomes of 1000 actinobacteria strains.</title>
        <authorList>
            <person name="Klenk H.-P."/>
        </authorList>
    </citation>
    <scope>NUCLEOTIDE SEQUENCE [LARGE SCALE GENOMIC DNA]</scope>
    <source>
        <strain evidence="2 3">DSM 45256</strain>
    </source>
</reference>
<evidence type="ECO:0000313" key="2">
    <source>
        <dbReference type="EMBL" id="MBP2371513.1"/>
    </source>
</evidence>
<dbReference type="EMBL" id="JAGINU010000003">
    <property type="protein sequence ID" value="MBP2371513.1"/>
    <property type="molecule type" value="Genomic_DNA"/>
</dbReference>
<name>A0ABS4W6G1_9PSEU</name>
<dbReference type="Proteomes" id="UP001519295">
    <property type="component" value="Unassembled WGS sequence"/>
</dbReference>
<protein>
    <recommendedName>
        <fullName evidence="4">Tn3 transposase DDE domain-containing protein</fullName>
    </recommendedName>
</protein>
<organism evidence="2 3">
    <name type="scientific">Pseudonocardia parietis</name>
    <dbReference type="NCBI Taxonomy" id="570936"/>
    <lineage>
        <taxon>Bacteria</taxon>
        <taxon>Bacillati</taxon>
        <taxon>Actinomycetota</taxon>
        <taxon>Actinomycetes</taxon>
        <taxon>Pseudonocardiales</taxon>
        <taxon>Pseudonocardiaceae</taxon>
        <taxon>Pseudonocardia</taxon>
    </lineage>
</organism>